<protein>
    <submittedName>
        <fullName evidence="1">Uncharacterized protein</fullName>
    </submittedName>
</protein>
<reference evidence="1 2" key="1">
    <citation type="submission" date="2023-11" db="EMBL/GenBank/DDBJ databases">
        <title>Halocaridina rubra genome assembly.</title>
        <authorList>
            <person name="Smith C."/>
        </authorList>
    </citation>
    <scope>NUCLEOTIDE SEQUENCE [LARGE SCALE GENOMIC DNA]</scope>
    <source>
        <strain evidence="1">EP-1</strain>
        <tissue evidence="1">Whole</tissue>
    </source>
</reference>
<accession>A0AAN8X4S1</accession>
<gene>
    <name evidence="1" type="ORF">SK128_019133</name>
</gene>
<feature type="non-terminal residue" evidence="1">
    <location>
        <position position="62"/>
    </location>
</feature>
<evidence type="ECO:0000313" key="1">
    <source>
        <dbReference type="EMBL" id="KAK7072110.1"/>
    </source>
</evidence>
<organism evidence="1 2">
    <name type="scientific">Halocaridina rubra</name>
    <name type="common">Hawaiian red shrimp</name>
    <dbReference type="NCBI Taxonomy" id="373956"/>
    <lineage>
        <taxon>Eukaryota</taxon>
        <taxon>Metazoa</taxon>
        <taxon>Ecdysozoa</taxon>
        <taxon>Arthropoda</taxon>
        <taxon>Crustacea</taxon>
        <taxon>Multicrustacea</taxon>
        <taxon>Malacostraca</taxon>
        <taxon>Eumalacostraca</taxon>
        <taxon>Eucarida</taxon>
        <taxon>Decapoda</taxon>
        <taxon>Pleocyemata</taxon>
        <taxon>Caridea</taxon>
        <taxon>Atyoidea</taxon>
        <taxon>Atyidae</taxon>
        <taxon>Halocaridina</taxon>
    </lineage>
</organism>
<dbReference type="AlphaFoldDB" id="A0AAN8X4S1"/>
<proteinExistence type="predicted"/>
<keyword evidence="2" id="KW-1185">Reference proteome</keyword>
<dbReference type="InterPro" id="IPR029030">
    <property type="entry name" value="Caspase-like_dom_sf"/>
</dbReference>
<dbReference type="SUPFAM" id="SSF52129">
    <property type="entry name" value="Caspase-like"/>
    <property type="match status" value="1"/>
</dbReference>
<evidence type="ECO:0000313" key="2">
    <source>
        <dbReference type="Proteomes" id="UP001381693"/>
    </source>
</evidence>
<dbReference type="EMBL" id="JAXCGZ010013678">
    <property type="protein sequence ID" value="KAK7072110.1"/>
    <property type="molecule type" value="Genomic_DNA"/>
</dbReference>
<dbReference type="Proteomes" id="UP001381693">
    <property type="component" value="Unassembled WGS sequence"/>
</dbReference>
<sequence>MTKSDGDIMDAGGFGKTGEDLEYRYARMPVERDSSYYNMNHKYRGRCIIFNHRIFDTHTGLG</sequence>
<comment type="caution">
    <text evidence="1">The sequence shown here is derived from an EMBL/GenBank/DDBJ whole genome shotgun (WGS) entry which is preliminary data.</text>
</comment>
<dbReference type="Gene3D" id="3.40.50.1460">
    <property type="match status" value="1"/>
</dbReference>
<name>A0AAN8X4S1_HALRR</name>